<dbReference type="PANTHER" id="PTHR43877:SF5">
    <property type="entry name" value="BLL8307 PROTEIN"/>
    <property type="match status" value="1"/>
</dbReference>
<evidence type="ECO:0000256" key="2">
    <source>
        <dbReference type="ARBA" id="ARBA00023315"/>
    </source>
</evidence>
<organism evidence="4 5">
    <name type="scientific">Pseudophaeobacter arcticus</name>
    <dbReference type="NCBI Taxonomy" id="385492"/>
    <lineage>
        <taxon>Bacteria</taxon>
        <taxon>Pseudomonadati</taxon>
        <taxon>Pseudomonadota</taxon>
        <taxon>Alphaproteobacteria</taxon>
        <taxon>Rhodobacterales</taxon>
        <taxon>Paracoccaceae</taxon>
        <taxon>Pseudophaeobacter</taxon>
    </lineage>
</organism>
<name>A0ABQ0ARV2_9RHOB</name>
<dbReference type="Pfam" id="PF00583">
    <property type="entry name" value="Acetyltransf_1"/>
    <property type="match status" value="1"/>
</dbReference>
<keyword evidence="5" id="KW-1185">Reference proteome</keyword>
<dbReference type="Gene3D" id="3.40.630.30">
    <property type="match status" value="1"/>
</dbReference>
<accession>A0ABQ0ARV2</accession>
<dbReference type="PANTHER" id="PTHR43877">
    <property type="entry name" value="AMINOALKYLPHOSPHONATE N-ACETYLTRANSFERASE-RELATED-RELATED"/>
    <property type="match status" value="1"/>
</dbReference>
<dbReference type="EMBL" id="BAABWU010000025">
    <property type="protein sequence ID" value="GAA6198617.1"/>
    <property type="molecule type" value="Genomic_DNA"/>
</dbReference>
<feature type="domain" description="N-acetyltransferase" evidence="3">
    <location>
        <begin position="1"/>
        <end position="154"/>
    </location>
</feature>
<dbReference type="InterPro" id="IPR050832">
    <property type="entry name" value="Bact_Acetyltransf"/>
</dbReference>
<reference evidence="4 5" key="1">
    <citation type="submission" date="2024-04" db="EMBL/GenBank/DDBJ databases">
        <title>Draft genome sequence of Pseudophaeobacter arcticus NBRC 116598.</title>
        <authorList>
            <person name="Miyakawa T."/>
            <person name="Kusuya Y."/>
            <person name="Miura T."/>
        </authorList>
    </citation>
    <scope>NUCLEOTIDE SEQUENCE [LARGE SCALE GENOMIC DNA]</scope>
    <source>
        <strain evidence="4 5">SU-CL00105</strain>
    </source>
</reference>
<keyword evidence="1" id="KW-0808">Transferase</keyword>
<gene>
    <name evidence="4" type="ORF">NBRC116598_40620</name>
</gene>
<dbReference type="InterPro" id="IPR016181">
    <property type="entry name" value="Acyl_CoA_acyltransferase"/>
</dbReference>
<dbReference type="PROSITE" id="PS51186">
    <property type="entry name" value="GNAT"/>
    <property type="match status" value="1"/>
</dbReference>
<evidence type="ECO:0000256" key="1">
    <source>
        <dbReference type="ARBA" id="ARBA00022679"/>
    </source>
</evidence>
<protein>
    <submittedName>
        <fullName evidence="4">GNAT family N-acetyltransferase</fullName>
    </submittedName>
</protein>
<evidence type="ECO:0000313" key="5">
    <source>
        <dbReference type="Proteomes" id="UP001441944"/>
    </source>
</evidence>
<dbReference type="Proteomes" id="UP001441944">
    <property type="component" value="Unassembled WGS sequence"/>
</dbReference>
<keyword evidence="2" id="KW-0012">Acyltransferase</keyword>
<dbReference type="InterPro" id="IPR000182">
    <property type="entry name" value="GNAT_dom"/>
</dbReference>
<sequence>MEIRTSDPTLPALRPLIEGNQSHGAAATATDSDHTFGVEDLSHPAVRFFAAFEGETALGCGAFKALRDGTAEVKSVFVCKTARGRGVAKRLMDHLASQAAKAGFSALVLETGSSLCPEYDAARALYERLGYAYCPPIEGYGEDPMSAFMRLPLPVKG</sequence>
<evidence type="ECO:0000313" key="4">
    <source>
        <dbReference type="EMBL" id="GAA6198617.1"/>
    </source>
</evidence>
<dbReference type="CDD" id="cd04301">
    <property type="entry name" value="NAT_SF"/>
    <property type="match status" value="1"/>
</dbReference>
<comment type="caution">
    <text evidence="4">The sequence shown here is derived from an EMBL/GenBank/DDBJ whole genome shotgun (WGS) entry which is preliminary data.</text>
</comment>
<dbReference type="RefSeq" id="WP_353402549.1">
    <property type="nucleotide sequence ID" value="NZ_BAABWU010000025.1"/>
</dbReference>
<dbReference type="SUPFAM" id="SSF55729">
    <property type="entry name" value="Acyl-CoA N-acyltransferases (Nat)"/>
    <property type="match status" value="1"/>
</dbReference>
<proteinExistence type="predicted"/>
<evidence type="ECO:0000259" key="3">
    <source>
        <dbReference type="PROSITE" id="PS51186"/>
    </source>
</evidence>